<accession>A0A9P6ZVS3</accession>
<protein>
    <submittedName>
        <fullName evidence="2">Uncharacterized protein</fullName>
    </submittedName>
</protein>
<dbReference type="EMBL" id="JABBWD010000025">
    <property type="protein sequence ID" value="KAG1776711.1"/>
    <property type="molecule type" value="Genomic_DNA"/>
</dbReference>
<reference evidence="2" key="1">
    <citation type="journal article" date="2020" name="New Phytol.">
        <title>Comparative genomics reveals dynamic genome evolution in host specialist ectomycorrhizal fungi.</title>
        <authorList>
            <person name="Lofgren L.A."/>
            <person name="Nguyen N.H."/>
            <person name="Vilgalys R."/>
            <person name="Ruytinx J."/>
            <person name="Liao H.L."/>
            <person name="Branco S."/>
            <person name="Kuo A."/>
            <person name="LaButti K."/>
            <person name="Lipzen A."/>
            <person name="Andreopoulos W."/>
            <person name="Pangilinan J."/>
            <person name="Riley R."/>
            <person name="Hundley H."/>
            <person name="Na H."/>
            <person name="Barry K."/>
            <person name="Grigoriev I.V."/>
            <person name="Stajich J.E."/>
            <person name="Kennedy P.G."/>
        </authorList>
    </citation>
    <scope>NUCLEOTIDE SEQUENCE</scope>
    <source>
        <strain evidence="2">DOB743</strain>
    </source>
</reference>
<dbReference type="Proteomes" id="UP000714275">
    <property type="component" value="Unassembled WGS sequence"/>
</dbReference>
<feature type="region of interest" description="Disordered" evidence="1">
    <location>
        <begin position="27"/>
        <end position="53"/>
    </location>
</feature>
<feature type="compositionally biased region" description="Low complexity" evidence="1">
    <location>
        <begin position="27"/>
        <end position="50"/>
    </location>
</feature>
<dbReference type="AlphaFoldDB" id="A0A9P6ZVS3"/>
<keyword evidence="3" id="KW-1185">Reference proteome</keyword>
<feature type="compositionally biased region" description="Polar residues" evidence="1">
    <location>
        <begin position="204"/>
        <end position="221"/>
    </location>
</feature>
<gene>
    <name evidence="2" type="ORF">EV702DRAFT_1198101</name>
</gene>
<proteinExistence type="predicted"/>
<evidence type="ECO:0000313" key="2">
    <source>
        <dbReference type="EMBL" id="KAG1776711.1"/>
    </source>
</evidence>
<evidence type="ECO:0000256" key="1">
    <source>
        <dbReference type="SAM" id="MobiDB-lite"/>
    </source>
</evidence>
<sequence>MQDCCLIFRLSNDDDLDLWCCLRTRTTTSPPNATTNSPAATTNSPAATTSMKSPVDVMMSSPAAKAEAAAGSVESVGPSSTLNDRVKLNANFITSPGSPPDELIDPLIDPTLLDNHINTQPLALSPDLGKENMPAAGTSVPAPSICPPPILLINPLAGLSRHPLTKTAMVNAAMTLAASVPLPGTFDAVKGALSSTIADAANPSFTSVSESTPLASSNDGPDTSLGKEQIKLYDTEAAHLEREGLWTKNGDIVDSAMY</sequence>
<name>A0A9P6ZVS3_9AGAM</name>
<comment type="caution">
    <text evidence="2">The sequence shown here is derived from an EMBL/GenBank/DDBJ whole genome shotgun (WGS) entry which is preliminary data.</text>
</comment>
<feature type="region of interest" description="Disordered" evidence="1">
    <location>
        <begin position="204"/>
        <end position="226"/>
    </location>
</feature>
<evidence type="ECO:0000313" key="3">
    <source>
        <dbReference type="Proteomes" id="UP000714275"/>
    </source>
</evidence>
<organism evidence="2 3">
    <name type="scientific">Suillus placidus</name>
    <dbReference type="NCBI Taxonomy" id="48579"/>
    <lineage>
        <taxon>Eukaryota</taxon>
        <taxon>Fungi</taxon>
        <taxon>Dikarya</taxon>
        <taxon>Basidiomycota</taxon>
        <taxon>Agaricomycotina</taxon>
        <taxon>Agaricomycetes</taxon>
        <taxon>Agaricomycetidae</taxon>
        <taxon>Boletales</taxon>
        <taxon>Suillineae</taxon>
        <taxon>Suillaceae</taxon>
        <taxon>Suillus</taxon>
    </lineage>
</organism>